<dbReference type="InterPro" id="IPR014500">
    <property type="entry name" value="UCP019307_cupin"/>
</dbReference>
<dbReference type="Proteomes" id="UP000191257">
    <property type="component" value="Chromosome"/>
</dbReference>
<dbReference type="PANTHER" id="PTHR36448">
    <property type="entry name" value="BLR7373 PROTEIN"/>
    <property type="match status" value="1"/>
</dbReference>
<reference evidence="3" key="3">
    <citation type="submission" date="2017-12" db="EMBL/GenBank/DDBJ databases">
        <title>FDA dAtabase for Regulatory Grade micrObial Sequences (FDA-ARGOS): Supporting development and validation of Infectious Disease Dx tests.</title>
        <authorList>
            <person name="Campos J."/>
            <person name="Goldberg B."/>
            <person name="Tallon L."/>
            <person name="Sadzewicz L."/>
            <person name="Sengamalay N."/>
            <person name="Ott S."/>
            <person name="Godinez A."/>
            <person name="Nagaraj S."/>
            <person name="Vyas G."/>
            <person name="Aluvathingal J."/>
            <person name="Nadendla S."/>
            <person name="Geyer C."/>
            <person name="Nandy P."/>
            <person name="Hobson J."/>
            <person name="Sichtig H."/>
        </authorList>
    </citation>
    <scope>NUCLEOTIDE SEQUENCE</scope>
    <source>
        <strain evidence="3">FDAARGOS_252</strain>
    </source>
</reference>
<dbReference type="Proteomes" id="UP000229314">
    <property type="component" value="Chromosome"/>
</dbReference>
<evidence type="ECO:0000256" key="1">
    <source>
        <dbReference type="SAM" id="MobiDB-lite"/>
    </source>
</evidence>
<evidence type="ECO:0000313" key="5">
    <source>
        <dbReference type="Proteomes" id="UP000191257"/>
    </source>
</evidence>
<dbReference type="PANTHER" id="PTHR36448:SF2">
    <property type="entry name" value="CUPIN TYPE-1 DOMAIN-CONTAINING PROTEIN"/>
    <property type="match status" value="1"/>
</dbReference>
<sequence>MTPLIHRGACPEPSAAWFEARFAENGWSNSWRDGIYDFQHYHATTHEVLGVYAGRARVQLGGQGGPIHDLQAGDAVVIPAGCAHCRIEASLDFAVVGAYPDGAEPDLVRGPGIPDPGLPRPAADPILGPGRGFSA</sequence>
<accession>A0A1V0GXW5</accession>
<evidence type="ECO:0000313" key="4">
    <source>
        <dbReference type="EMBL" id="ATQ57054.1"/>
    </source>
</evidence>
<dbReference type="STRING" id="147645.A6J80_18550"/>
<dbReference type="InterPro" id="IPR011051">
    <property type="entry name" value="RmlC_Cupin_sf"/>
</dbReference>
<feature type="region of interest" description="Disordered" evidence="1">
    <location>
        <begin position="106"/>
        <end position="135"/>
    </location>
</feature>
<gene>
    <name evidence="3" type="ORF">A6J80_18550</name>
    <name evidence="4" type="ORF">PYTT13_15445</name>
</gene>
<dbReference type="KEGG" id="pye:A6J80_18550"/>
<feature type="domain" description="Cupin type-2" evidence="2">
    <location>
        <begin position="39"/>
        <end position="85"/>
    </location>
</feature>
<dbReference type="OrthoDB" id="9791759at2"/>
<organism evidence="3 5">
    <name type="scientific">Paracoccus yeei</name>
    <dbReference type="NCBI Taxonomy" id="147645"/>
    <lineage>
        <taxon>Bacteria</taxon>
        <taxon>Pseudomonadati</taxon>
        <taxon>Pseudomonadota</taxon>
        <taxon>Alphaproteobacteria</taxon>
        <taxon>Rhodobacterales</taxon>
        <taxon>Paracoccaceae</taxon>
        <taxon>Paracoccus</taxon>
    </lineage>
</organism>
<dbReference type="EMBL" id="CP020442">
    <property type="protein sequence ID" value="ARC38640.2"/>
    <property type="molecule type" value="Genomic_DNA"/>
</dbReference>
<evidence type="ECO:0000313" key="6">
    <source>
        <dbReference type="Proteomes" id="UP000229314"/>
    </source>
</evidence>
<dbReference type="eggNOG" id="COG4297">
    <property type="taxonomic scope" value="Bacteria"/>
</dbReference>
<evidence type="ECO:0000313" key="3">
    <source>
        <dbReference type="EMBL" id="ARC38640.2"/>
    </source>
</evidence>
<dbReference type="GeneID" id="78899042"/>
<dbReference type="InterPro" id="IPR013096">
    <property type="entry name" value="Cupin_2"/>
</dbReference>
<dbReference type="PIRSF" id="PIRSF019307">
    <property type="entry name" value="UCP019307"/>
    <property type="match status" value="1"/>
</dbReference>
<dbReference type="EMBL" id="CP024422">
    <property type="protein sequence ID" value="ATQ57054.1"/>
    <property type="molecule type" value="Genomic_DNA"/>
</dbReference>
<name>A0A1V0GXW5_9RHOB</name>
<keyword evidence="5" id="KW-1185">Reference proteome</keyword>
<dbReference type="RefSeq" id="WP_051578033.1">
    <property type="nucleotide sequence ID" value="NZ_CAJGAB010000045.1"/>
</dbReference>
<dbReference type="CDD" id="cd02219">
    <property type="entry name" value="cupin_YjlB-like"/>
    <property type="match status" value="1"/>
</dbReference>
<reference evidence="4 6" key="2">
    <citation type="submission" date="2017-10" db="EMBL/GenBank/DDBJ databases">
        <title>Complete genome sequence of Paracoccus yeei TT13 isolated from human skin.</title>
        <authorList>
            <person name="Lee K."/>
            <person name="Lim J.Y."/>
            <person name="Hwang I."/>
        </authorList>
    </citation>
    <scope>NUCLEOTIDE SEQUENCE [LARGE SCALE GENOMIC DNA]</scope>
    <source>
        <strain evidence="4 6">TT13</strain>
    </source>
</reference>
<dbReference type="AlphaFoldDB" id="A0A1V0GXW5"/>
<dbReference type="SUPFAM" id="SSF51182">
    <property type="entry name" value="RmlC-like cupins"/>
    <property type="match status" value="1"/>
</dbReference>
<accession>A0A2D2C3G9</accession>
<evidence type="ECO:0000259" key="2">
    <source>
        <dbReference type="Pfam" id="PF07883"/>
    </source>
</evidence>
<proteinExistence type="predicted"/>
<protein>
    <submittedName>
        <fullName evidence="3">Cupin domain-containing protein</fullName>
    </submittedName>
</protein>
<reference evidence="5" key="1">
    <citation type="submission" date="2017-03" db="EMBL/GenBank/DDBJ databases">
        <title>FDA dAtabase for Regulatory Grade micrObial Sequences (FDA-ARGOS): Supporting development and validation of Infectious Disease Dx tests.</title>
        <authorList>
            <person name="Minogue T."/>
            <person name="Wolcott M."/>
            <person name="Wasieloski L."/>
            <person name="Aguilar W."/>
            <person name="Moore D."/>
            <person name="Tallon L."/>
            <person name="Sadzewicz L."/>
            <person name="Sengamalay N."/>
            <person name="Ott S."/>
            <person name="Godinez A."/>
            <person name="Nagaraj S."/>
            <person name="Nadendla S."/>
            <person name="Geyer C."/>
            <person name="Sichtig H."/>
        </authorList>
    </citation>
    <scope>NUCLEOTIDE SEQUENCE [LARGE SCALE GENOMIC DNA]</scope>
    <source>
        <strain evidence="5">FDAARGOS_252</strain>
    </source>
</reference>
<dbReference type="InterPro" id="IPR047121">
    <property type="entry name" value="YjiB-like"/>
</dbReference>
<dbReference type="Pfam" id="PF07883">
    <property type="entry name" value="Cupin_2"/>
    <property type="match status" value="1"/>
</dbReference>
<dbReference type="InterPro" id="IPR014710">
    <property type="entry name" value="RmlC-like_jellyroll"/>
</dbReference>
<dbReference type="Gene3D" id="2.60.120.10">
    <property type="entry name" value="Jelly Rolls"/>
    <property type="match status" value="1"/>
</dbReference>